<sequence length="294" mass="31609">MSAAPVSDSLALIDLAGAEFRLVDPRAPHLRVDDLAPHRGDGIFETVLVTRLAGADHLHARELHFSRFRASAAMLDLPAPDPTLWHAALDAVIADHRERRGDDEAFTVRYSMSRGLAEASGWVLSIPLDAKYPGQRAHGIDVITLDKGFPAYVGQSAPWMLIGAKTLSYATNQAAARWAASQGVDDVIFLSHDGRVLEGPTANVVIRRGGELLTPDPKAGLLHGTTQQTIFAHAAEAGLLCSYTDLTVDDLTAADGVWLTSSARISVPLNTLDGEELRRDPELSEQMLAWVLGG</sequence>
<accession>A0ABP8J1L6</accession>
<dbReference type="Gene3D" id="3.30.470.10">
    <property type="match status" value="1"/>
</dbReference>
<dbReference type="NCBIfam" id="NF005886">
    <property type="entry name" value="PRK07849.1-1"/>
    <property type="match status" value="1"/>
</dbReference>
<dbReference type="InterPro" id="IPR043132">
    <property type="entry name" value="BCAT-like_C"/>
</dbReference>
<name>A0ABP8J1L6_9MICO</name>
<keyword evidence="3" id="KW-1185">Reference proteome</keyword>
<dbReference type="InterPro" id="IPR043131">
    <property type="entry name" value="BCAT-like_N"/>
</dbReference>
<evidence type="ECO:0000313" key="3">
    <source>
        <dbReference type="Proteomes" id="UP001500642"/>
    </source>
</evidence>
<dbReference type="InterPro" id="IPR050571">
    <property type="entry name" value="Class-IV_PLP-Dep_Aminotrnsfr"/>
</dbReference>
<dbReference type="PANTHER" id="PTHR42743:SF11">
    <property type="entry name" value="AMINODEOXYCHORISMATE LYASE"/>
    <property type="match status" value="1"/>
</dbReference>
<dbReference type="RefSeq" id="WP_295688516.1">
    <property type="nucleotide sequence ID" value="NZ_BAABGL010000002.1"/>
</dbReference>
<dbReference type="PANTHER" id="PTHR42743">
    <property type="entry name" value="AMINO-ACID AMINOTRANSFERASE"/>
    <property type="match status" value="1"/>
</dbReference>
<proteinExistence type="inferred from homology"/>
<dbReference type="EMBL" id="BAABGL010000002">
    <property type="protein sequence ID" value="GAA4383285.1"/>
    <property type="molecule type" value="Genomic_DNA"/>
</dbReference>
<keyword evidence="2" id="KW-0456">Lyase</keyword>
<evidence type="ECO:0000256" key="1">
    <source>
        <dbReference type="ARBA" id="ARBA00009320"/>
    </source>
</evidence>
<protein>
    <submittedName>
        <fullName evidence="2">Aminodeoxychorismate lyase</fullName>
    </submittedName>
</protein>
<dbReference type="Gene3D" id="3.20.10.10">
    <property type="entry name" value="D-amino Acid Aminotransferase, subunit A, domain 2"/>
    <property type="match status" value="1"/>
</dbReference>
<comment type="similarity">
    <text evidence="1">Belongs to the class-IV pyridoxal-phosphate-dependent aminotransferase family.</text>
</comment>
<dbReference type="Pfam" id="PF01063">
    <property type="entry name" value="Aminotran_4"/>
    <property type="match status" value="1"/>
</dbReference>
<reference evidence="3" key="1">
    <citation type="journal article" date="2019" name="Int. J. Syst. Evol. Microbiol.">
        <title>The Global Catalogue of Microorganisms (GCM) 10K type strain sequencing project: providing services to taxonomists for standard genome sequencing and annotation.</title>
        <authorList>
            <consortium name="The Broad Institute Genomics Platform"/>
            <consortium name="The Broad Institute Genome Sequencing Center for Infectious Disease"/>
            <person name="Wu L."/>
            <person name="Ma J."/>
        </authorList>
    </citation>
    <scope>NUCLEOTIDE SEQUENCE [LARGE SCALE GENOMIC DNA]</scope>
    <source>
        <strain evidence="3">JCM 17808</strain>
    </source>
</reference>
<organism evidence="2 3">
    <name type="scientific">Brevibacterium pityocampae</name>
    <dbReference type="NCBI Taxonomy" id="506594"/>
    <lineage>
        <taxon>Bacteria</taxon>
        <taxon>Bacillati</taxon>
        <taxon>Actinomycetota</taxon>
        <taxon>Actinomycetes</taxon>
        <taxon>Micrococcales</taxon>
        <taxon>Brevibacteriaceae</taxon>
        <taxon>Brevibacterium</taxon>
    </lineage>
</organism>
<gene>
    <name evidence="2" type="ORF">GCM10023167_02680</name>
</gene>
<evidence type="ECO:0000313" key="2">
    <source>
        <dbReference type="EMBL" id="GAA4383285.1"/>
    </source>
</evidence>
<dbReference type="Proteomes" id="UP001500642">
    <property type="component" value="Unassembled WGS sequence"/>
</dbReference>
<dbReference type="SUPFAM" id="SSF56752">
    <property type="entry name" value="D-aminoacid aminotransferase-like PLP-dependent enzymes"/>
    <property type="match status" value="1"/>
</dbReference>
<comment type="caution">
    <text evidence="2">The sequence shown here is derived from an EMBL/GenBank/DDBJ whole genome shotgun (WGS) entry which is preliminary data.</text>
</comment>
<dbReference type="GO" id="GO:0016829">
    <property type="term" value="F:lyase activity"/>
    <property type="evidence" value="ECO:0007669"/>
    <property type="project" value="UniProtKB-KW"/>
</dbReference>
<dbReference type="InterPro" id="IPR001544">
    <property type="entry name" value="Aminotrans_IV"/>
</dbReference>
<dbReference type="InterPro" id="IPR036038">
    <property type="entry name" value="Aminotransferase-like"/>
</dbReference>